<dbReference type="PROSITE" id="PS50181">
    <property type="entry name" value="FBOX"/>
    <property type="match status" value="1"/>
</dbReference>
<feature type="domain" description="F-box" evidence="2">
    <location>
        <begin position="1"/>
        <end position="49"/>
    </location>
</feature>
<dbReference type="Proteomes" id="UP000247409">
    <property type="component" value="Unassembled WGS sequence"/>
</dbReference>
<protein>
    <recommendedName>
        <fullName evidence="2">F-box domain-containing protein</fullName>
    </recommendedName>
</protein>
<dbReference type="AlphaFoldDB" id="A0A2V3IZ24"/>
<sequence length="164" mass="18389">MRLEQLPRDALLAILAHLSAHDIAQLRQALPRGSPARPVTLDPYVWRRLYQLHFGHLRLAPHLTITESGTLDWRAAFLAALRRRQLIYQRRANAWRPPPSAHPSPAAIRIIVNGNIRRIVSDTADRSAANVTWDTHLRAARFDWTGTEPPLSPPSSPPPSAPPP</sequence>
<keyword evidence="4" id="KW-1185">Reference proteome</keyword>
<comment type="caution">
    <text evidence="3">The sequence shown here is derived from an EMBL/GenBank/DDBJ whole genome shotgun (WGS) entry which is preliminary data.</text>
</comment>
<organism evidence="3 4">
    <name type="scientific">Gracilariopsis chorda</name>
    <dbReference type="NCBI Taxonomy" id="448386"/>
    <lineage>
        <taxon>Eukaryota</taxon>
        <taxon>Rhodophyta</taxon>
        <taxon>Florideophyceae</taxon>
        <taxon>Rhodymeniophycidae</taxon>
        <taxon>Gracilariales</taxon>
        <taxon>Gracilariaceae</taxon>
        <taxon>Gracilariopsis</taxon>
    </lineage>
</organism>
<dbReference type="EMBL" id="NBIV01000024">
    <property type="protein sequence ID" value="PXF47412.1"/>
    <property type="molecule type" value="Genomic_DNA"/>
</dbReference>
<evidence type="ECO:0000256" key="1">
    <source>
        <dbReference type="SAM" id="MobiDB-lite"/>
    </source>
</evidence>
<feature type="region of interest" description="Disordered" evidence="1">
    <location>
        <begin position="144"/>
        <end position="164"/>
    </location>
</feature>
<dbReference type="SUPFAM" id="SSF81383">
    <property type="entry name" value="F-box domain"/>
    <property type="match status" value="1"/>
</dbReference>
<accession>A0A2V3IZ24</accession>
<evidence type="ECO:0000313" key="4">
    <source>
        <dbReference type="Proteomes" id="UP000247409"/>
    </source>
</evidence>
<reference evidence="3 4" key="1">
    <citation type="journal article" date="2018" name="Mol. Biol. Evol.">
        <title>Analysis of the draft genome of the red seaweed Gracilariopsis chorda provides insights into genome size evolution in Rhodophyta.</title>
        <authorList>
            <person name="Lee J."/>
            <person name="Yang E.C."/>
            <person name="Graf L."/>
            <person name="Yang J.H."/>
            <person name="Qiu H."/>
            <person name="Zel Zion U."/>
            <person name="Chan C.X."/>
            <person name="Stephens T.G."/>
            <person name="Weber A.P.M."/>
            <person name="Boo G.H."/>
            <person name="Boo S.M."/>
            <person name="Kim K.M."/>
            <person name="Shin Y."/>
            <person name="Jung M."/>
            <person name="Lee S.J."/>
            <person name="Yim H.S."/>
            <person name="Lee J.H."/>
            <person name="Bhattacharya D."/>
            <person name="Yoon H.S."/>
        </authorList>
    </citation>
    <scope>NUCLEOTIDE SEQUENCE [LARGE SCALE GENOMIC DNA]</scope>
    <source>
        <strain evidence="3 4">SKKU-2015</strain>
        <tissue evidence="3">Whole body</tissue>
    </source>
</reference>
<evidence type="ECO:0000313" key="3">
    <source>
        <dbReference type="EMBL" id="PXF47412.1"/>
    </source>
</evidence>
<proteinExistence type="predicted"/>
<gene>
    <name evidence="3" type="ORF">BWQ96_02743</name>
</gene>
<evidence type="ECO:0000259" key="2">
    <source>
        <dbReference type="PROSITE" id="PS50181"/>
    </source>
</evidence>
<dbReference type="InterPro" id="IPR036047">
    <property type="entry name" value="F-box-like_dom_sf"/>
</dbReference>
<name>A0A2V3IZ24_9FLOR</name>
<feature type="compositionally biased region" description="Pro residues" evidence="1">
    <location>
        <begin position="150"/>
        <end position="164"/>
    </location>
</feature>
<dbReference type="InterPro" id="IPR001810">
    <property type="entry name" value="F-box_dom"/>
</dbReference>